<dbReference type="GO" id="GO:0005737">
    <property type="term" value="C:cytoplasm"/>
    <property type="evidence" value="ECO:0007669"/>
    <property type="project" value="UniProtKB-ARBA"/>
</dbReference>
<accession>A0A843X7I6</accession>
<evidence type="ECO:0000256" key="10">
    <source>
        <dbReference type="RuleBase" id="RU000304"/>
    </source>
</evidence>
<dbReference type="OrthoDB" id="266718at2759"/>
<dbReference type="InterPro" id="IPR000719">
    <property type="entry name" value="Prot_kinase_dom"/>
</dbReference>
<comment type="similarity">
    <text evidence="10">Belongs to the protein kinase superfamily.</text>
</comment>
<comment type="catalytic activity">
    <reaction evidence="7">
        <text>L-threonyl-[protein] + ATP = O-phospho-L-threonyl-[protein] + ADP + H(+)</text>
        <dbReference type="Rhea" id="RHEA:46608"/>
        <dbReference type="Rhea" id="RHEA-COMP:11060"/>
        <dbReference type="Rhea" id="RHEA-COMP:11605"/>
        <dbReference type="ChEBI" id="CHEBI:15378"/>
        <dbReference type="ChEBI" id="CHEBI:30013"/>
        <dbReference type="ChEBI" id="CHEBI:30616"/>
        <dbReference type="ChEBI" id="CHEBI:61977"/>
        <dbReference type="ChEBI" id="CHEBI:456216"/>
        <dbReference type="EC" id="2.7.11.1"/>
    </reaction>
</comment>
<protein>
    <recommendedName>
        <fullName evidence="1">non-specific serine/threonine protein kinase</fullName>
        <ecNumber evidence="1">2.7.11.1</ecNumber>
    </recommendedName>
</protein>
<evidence type="ECO:0000256" key="7">
    <source>
        <dbReference type="ARBA" id="ARBA00047899"/>
    </source>
</evidence>
<feature type="domain" description="Protein kinase" evidence="11">
    <location>
        <begin position="6"/>
        <end position="328"/>
    </location>
</feature>
<dbReference type="PANTHER" id="PTHR22983:SF6">
    <property type="entry name" value="SERINE_THREONINE-PROTEIN KINASE 36"/>
    <property type="match status" value="1"/>
</dbReference>
<feature type="binding site" evidence="9">
    <location>
        <position position="39"/>
    </location>
    <ligand>
        <name>ATP</name>
        <dbReference type="ChEBI" id="CHEBI:30616"/>
    </ligand>
</feature>
<evidence type="ECO:0000313" key="12">
    <source>
        <dbReference type="EMBL" id="MQM13690.1"/>
    </source>
</evidence>
<evidence type="ECO:0000256" key="3">
    <source>
        <dbReference type="ARBA" id="ARBA00022679"/>
    </source>
</evidence>
<keyword evidence="2 10" id="KW-0723">Serine/threonine-protein kinase</keyword>
<name>A0A843X7I6_COLES</name>
<dbReference type="GO" id="GO:0004674">
    <property type="term" value="F:protein serine/threonine kinase activity"/>
    <property type="evidence" value="ECO:0007669"/>
    <property type="project" value="UniProtKB-KW"/>
</dbReference>
<dbReference type="AlphaFoldDB" id="A0A843X7I6"/>
<keyword evidence="4 9" id="KW-0547">Nucleotide-binding</keyword>
<dbReference type="FunFam" id="3.30.200.20:FF:000042">
    <property type="entry name" value="Aurora kinase A"/>
    <property type="match status" value="1"/>
</dbReference>
<keyword evidence="6 9" id="KW-0067">ATP-binding</keyword>
<evidence type="ECO:0000256" key="8">
    <source>
        <dbReference type="ARBA" id="ARBA00048679"/>
    </source>
</evidence>
<gene>
    <name evidence="12" type="ORF">Taro_046613</name>
</gene>
<dbReference type="PROSITE" id="PS00108">
    <property type="entry name" value="PROTEIN_KINASE_ST"/>
    <property type="match status" value="1"/>
</dbReference>
<keyword evidence="3" id="KW-0808">Transferase</keyword>
<dbReference type="InterPro" id="IPR011009">
    <property type="entry name" value="Kinase-like_dom_sf"/>
</dbReference>
<evidence type="ECO:0000256" key="1">
    <source>
        <dbReference type="ARBA" id="ARBA00012513"/>
    </source>
</evidence>
<dbReference type="PROSITE" id="PS50011">
    <property type="entry name" value="PROTEIN_KINASE_DOM"/>
    <property type="match status" value="1"/>
</dbReference>
<comment type="caution">
    <text evidence="12">The sequence shown here is derived from an EMBL/GenBank/DDBJ whole genome shotgun (WGS) entry which is preliminary data.</text>
</comment>
<proteinExistence type="inferred from homology"/>
<dbReference type="CDD" id="cd14002">
    <property type="entry name" value="STKc_STK36"/>
    <property type="match status" value="1"/>
</dbReference>
<dbReference type="Pfam" id="PF00069">
    <property type="entry name" value="Pkinase"/>
    <property type="match status" value="2"/>
</dbReference>
<dbReference type="PIRSF" id="PIRSF000654">
    <property type="entry name" value="Integrin-linked_kinase"/>
    <property type="match status" value="1"/>
</dbReference>
<comment type="catalytic activity">
    <reaction evidence="8">
        <text>L-seryl-[protein] + ATP = O-phospho-L-seryl-[protein] + ADP + H(+)</text>
        <dbReference type="Rhea" id="RHEA:17989"/>
        <dbReference type="Rhea" id="RHEA-COMP:9863"/>
        <dbReference type="Rhea" id="RHEA-COMP:11604"/>
        <dbReference type="ChEBI" id="CHEBI:15378"/>
        <dbReference type="ChEBI" id="CHEBI:29999"/>
        <dbReference type="ChEBI" id="CHEBI:30616"/>
        <dbReference type="ChEBI" id="CHEBI:83421"/>
        <dbReference type="ChEBI" id="CHEBI:456216"/>
        <dbReference type="EC" id="2.7.11.1"/>
    </reaction>
</comment>
<evidence type="ECO:0000256" key="6">
    <source>
        <dbReference type="ARBA" id="ARBA00022840"/>
    </source>
</evidence>
<dbReference type="PANTHER" id="PTHR22983">
    <property type="entry name" value="PROTEIN KINASE RELATED"/>
    <property type="match status" value="1"/>
</dbReference>
<evidence type="ECO:0000259" key="11">
    <source>
        <dbReference type="PROSITE" id="PS50011"/>
    </source>
</evidence>
<dbReference type="EMBL" id="NMUH01005789">
    <property type="protein sequence ID" value="MQM13690.1"/>
    <property type="molecule type" value="Genomic_DNA"/>
</dbReference>
<evidence type="ECO:0000313" key="13">
    <source>
        <dbReference type="Proteomes" id="UP000652761"/>
    </source>
</evidence>
<reference evidence="12" key="1">
    <citation type="submission" date="2017-07" db="EMBL/GenBank/DDBJ databases">
        <title>Taro Niue Genome Assembly and Annotation.</title>
        <authorList>
            <person name="Atibalentja N."/>
            <person name="Keating K."/>
            <person name="Fields C.J."/>
        </authorList>
    </citation>
    <scope>NUCLEOTIDE SEQUENCE</scope>
    <source>
        <strain evidence="12">Niue_2</strain>
        <tissue evidence="12">Leaf</tissue>
    </source>
</reference>
<dbReference type="SMART" id="SM00220">
    <property type="entry name" value="S_TKc"/>
    <property type="match status" value="1"/>
</dbReference>
<dbReference type="PROSITE" id="PS00107">
    <property type="entry name" value="PROTEIN_KINASE_ATP"/>
    <property type="match status" value="1"/>
</dbReference>
<dbReference type="Gene3D" id="1.10.510.10">
    <property type="entry name" value="Transferase(Phosphotransferase) domain 1"/>
    <property type="match status" value="2"/>
</dbReference>
<evidence type="ECO:0000256" key="2">
    <source>
        <dbReference type="ARBA" id="ARBA00022527"/>
    </source>
</evidence>
<dbReference type="EC" id="2.7.11.1" evidence="1"/>
<dbReference type="InterPro" id="IPR008271">
    <property type="entry name" value="Ser/Thr_kinase_AS"/>
</dbReference>
<keyword evidence="5" id="KW-0418">Kinase</keyword>
<evidence type="ECO:0000256" key="9">
    <source>
        <dbReference type="PROSITE-ProRule" id="PRU10141"/>
    </source>
</evidence>
<evidence type="ECO:0000256" key="5">
    <source>
        <dbReference type="ARBA" id="ARBA00022777"/>
    </source>
</evidence>
<keyword evidence="13" id="KW-1185">Reference proteome</keyword>
<dbReference type="SUPFAM" id="SSF56112">
    <property type="entry name" value="Protein kinase-like (PK-like)"/>
    <property type="match status" value="1"/>
</dbReference>
<dbReference type="Proteomes" id="UP000652761">
    <property type="component" value="Unassembled WGS sequence"/>
</dbReference>
<dbReference type="GO" id="GO:0005524">
    <property type="term" value="F:ATP binding"/>
    <property type="evidence" value="ECO:0007669"/>
    <property type="project" value="UniProtKB-UniRule"/>
</dbReference>
<dbReference type="InterPro" id="IPR017441">
    <property type="entry name" value="Protein_kinase_ATP_BS"/>
</dbReference>
<organism evidence="12 13">
    <name type="scientific">Colocasia esculenta</name>
    <name type="common">Wild taro</name>
    <name type="synonym">Arum esculentum</name>
    <dbReference type="NCBI Taxonomy" id="4460"/>
    <lineage>
        <taxon>Eukaryota</taxon>
        <taxon>Viridiplantae</taxon>
        <taxon>Streptophyta</taxon>
        <taxon>Embryophyta</taxon>
        <taxon>Tracheophyta</taxon>
        <taxon>Spermatophyta</taxon>
        <taxon>Magnoliopsida</taxon>
        <taxon>Liliopsida</taxon>
        <taxon>Araceae</taxon>
        <taxon>Aroideae</taxon>
        <taxon>Colocasieae</taxon>
        <taxon>Colocasia</taxon>
    </lineage>
</organism>
<evidence type="ECO:0000256" key="4">
    <source>
        <dbReference type="ARBA" id="ARBA00022741"/>
    </source>
</evidence>
<sequence length="328" mass="37541">MGLEDYHVIELVGEGSFGKVYKGRRKYTGKTVALKFILKHGKSEKDIHNLRQEIEILRKLKHENIIEMLDAFETPQEFCVVTEFAQGELFEILEDDKCLPEEQVQAIAKQLVRALHYLHSNRIIHRDMKPQNILIGPGSVVKVCPLHYLRNVSHNEPLVLSIWTRPELSLGLAWTQPMTRLNRIGPARADPRRIGLGSLCDFGFARAMSANTVVLRSIKGTPLYMAPELVREQPYNHTVDLWSLGVIFDVLYCATVRYELFVGQPPFYTNSVYALVRHIIKDPVKYPDSMSPNFQSFLKGLLNKVLVCTFTPSIPWWCGRATNPLNRK</sequence>